<proteinExistence type="predicted"/>
<dbReference type="PANTHER" id="PTHR37015">
    <property type="entry name" value="REVERSE TRANSCRIPTASE DOMAIN-CONTAINING PROTEIN"/>
    <property type="match status" value="1"/>
</dbReference>
<organism evidence="1 2">
    <name type="scientific">Elsinoe australis</name>
    <dbReference type="NCBI Taxonomy" id="40998"/>
    <lineage>
        <taxon>Eukaryota</taxon>
        <taxon>Fungi</taxon>
        <taxon>Dikarya</taxon>
        <taxon>Ascomycota</taxon>
        <taxon>Pezizomycotina</taxon>
        <taxon>Dothideomycetes</taxon>
        <taxon>Dothideomycetidae</taxon>
        <taxon>Myriangiales</taxon>
        <taxon>Elsinoaceae</taxon>
        <taxon>Elsinoe</taxon>
    </lineage>
</organism>
<keyword evidence="2" id="KW-1185">Reference proteome</keyword>
<comment type="caution">
    <text evidence="1">The sequence shown here is derived from an EMBL/GenBank/DDBJ whole genome shotgun (WGS) entry which is preliminary data.</text>
</comment>
<dbReference type="OrthoDB" id="74545at2759"/>
<name>A0A2P7Z300_9PEZI</name>
<dbReference type="Proteomes" id="UP000243723">
    <property type="component" value="Unassembled WGS sequence"/>
</dbReference>
<sequence>MATAVLQHVTNKKLAKLGSLQAKFEQQREQLLNYENKENEPLRYSRHLLHGIKKMDLTHPESSLSNIELFLKQAEHDASVPSTTILQWQNELEKLLSVRSSKYAFSSLFGRLVTEWLENPNEANRQLSTASGDEDMDFEPVGRKEMYEQRQIWESIVFTERKVDEEALKDFLTQLFGSNKPAVEAAEVTPFDTLRRTMRQFNVKPLDTSTLKATIRGVIKSDLFAGEKRDTLLDLKDRESVLAEVVDVLNMSLKPLKDWTWEQAAIPVVQRRQVNGKYRFFMDEEIHQSLLIHYVGSLMSDHVRQALQDFRTKAWEIPRTTAMSDEDVKRRAYYLQETSTNRMGSDVPQLNKPGQSLESLRQREWQDNFFLTQMPKSMLSGARDYNGEDADESTTEKSPVQLKQEMMEILTADMLVSLETKGEFCVLQSDFTWFGPSLPHATILHLLRFFGFKEHMITFCRTFLKAPLVFAEDGPDATPVNRKSGAPMSHALSDVLGELILFCLDYAVNRATNGANLYRLHDDLWFWGSAKSCETAWLVIEKFATVTGLELNEEKTGSAYMTNSNIADTRLFLPPGPIKWGFLILSPTTRKWKIDMTQVNAHITELRLQLTPCRSVLSFIQAWNSYVTRFFTTNFGRPSNVHGPSHIRSIISTFEHIQTTLFPSGSVTSHLKTMISTRFSIPATSIPTGFLYFPTELGGLDLRNPFIPLLSRLHDRPSPSDPDDVDADLKASYDRDDAALEPSQRLRIALLRDRNEYDIAHARFVRDDNGAKYASFAEGWRPSEPRAFFGFEEYMRFRGETSWHLQRAEEELRRQPVEKGVQGREVEERVVRAVTGRMGDKWWARAENRWVVALYRGEMEGVFGGVEVGERELLPVGLVRLLRGERVRWRG</sequence>
<accession>A0A2P7Z300</accession>
<dbReference type="STRING" id="40998.A0A2P7Z300"/>
<dbReference type="PANTHER" id="PTHR37015:SF2">
    <property type="entry name" value="REVERSE TRANSCRIPTASE DOMAIN-CONTAINING PROTEIN"/>
    <property type="match status" value="1"/>
</dbReference>
<reference evidence="1 2" key="1">
    <citation type="submission" date="2017-05" db="EMBL/GenBank/DDBJ databases">
        <title>Draft genome sequence of Elsinoe australis.</title>
        <authorList>
            <person name="Cheng Q."/>
        </authorList>
    </citation>
    <scope>NUCLEOTIDE SEQUENCE [LARGE SCALE GENOMIC DNA]</scope>
    <source>
        <strain evidence="1 2">NL1</strain>
    </source>
</reference>
<gene>
    <name evidence="1" type="ORF">B9Z65_4503</name>
</gene>
<dbReference type="AlphaFoldDB" id="A0A2P7Z300"/>
<protein>
    <recommendedName>
        <fullName evidence="3">Reverse transcriptase domain-containing protein</fullName>
    </recommendedName>
</protein>
<evidence type="ECO:0008006" key="3">
    <source>
        <dbReference type="Google" id="ProtNLM"/>
    </source>
</evidence>
<dbReference type="EMBL" id="NHZQ01000335">
    <property type="protein sequence ID" value="PSK42589.1"/>
    <property type="molecule type" value="Genomic_DNA"/>
</dbReference>
<evidence type="ECO:0000313" key="1">
    <source>
        <dbReference type="EMBL" id="PSK42589.1"/>
    </source>
</evidence>
<evidence type="ECO:0000313" key="2">
    <source>
        <dbReference type="Proteomes" id="UP000243723"/>
    </source>
</evidence>